<dbReference type="AlphaFoldDB" id="A0A147BTE6"/>
<dbReference type="EMBL" id="GEGO01001350">
    <property type="protein sequence ID" value="JAR94054.1"/>
    <property type="molecule type" value="Transcribed_RNA"/>
</dbReference>
<evidence type="ECO:0000256" key="1">
    <source>
        <dbReference type="SAM" id="MobiDB-lite"/>
    </source>
</evidence>
<reference evidence="3" key="1">
    <citation type="journal article" date="2018" name="PLoS Negl. Trop. Dis.">
        <title>Sialome diversity of ticks revealed by RNAseq of single tick salivary glands.</title>
        <authorList>
            <person name="Perner J."/>
            <person name="Kropackova S."/>
            <person name="Kopacek P."/>
            <person name="Ribeiro J.M."/>
        </authorList>
    </citation>
    <scope>NUCLEOTIDE SEQUENCE</scope>
    <source>
        <strain evidence="3">Siblings of single egg batch collected in Ceske Budejovice</strain>
        <tissue evidence="3">Salivary glands</tissue>
    </source>
</reference>
<name>A0A147BTE6_IXORI</name>
<evidence type="ECO:0000313" key="3">
    <source>
        <dbReference type="EMBL" id="JAR94054.1"/>
    </source>
</evidence>
<feature type="signal peptide" evidence="2">
    <location>
        <begin position="1"/>
        <end position="26"/>
    </location>
</feature>
<feature type="region of interest" description="Disordered" evidence="1">
    <location>
        <begin position="25"/>
        <end position="78"/>
    </location>
</feature>
<organism evidence="3">
    <name type="scientific">Ixodes ricinus</name>
    <name type="common">Common tick</name>
    <name type="synonym">Acarus ricinus</name>
    <dbReference type="NCBI Taxonomy" id="34613"/>
    <lineage>
        <taxon>Eukaryota</taxon>
        <taxon>Metazoa</taxon>
        <taxon>Ecdysozoa</taxon>
        <taxon>Arthropoda</taxon>
        <taxon>Chelicerata</taxon>
        <taxon>Arachnida</taxon>
        <taxon>Acari</taxon>
        <taxon>Parasitiformes</taxon>
        <taxon>Ixodida</taxon>
        <taxon>Ixodoidea</taxon>
        <taxon>Ixodidae</taxon>
        <taxon>Ixodinae</taxon>
        <taxon>Ixodes</taxon>
    </lineage>
</organism>
<accession>A0A147BTE6</accession>
<protein>
    <submittedName>
        <fullName evidence="3">Putative secreted protein</fullName>
    </submittedName>
</protein>
<feature type="chain" id="PRO_5007543043" evidence="2">
    <location>
        <begin position="27"/>
        <end position="91"/>
    </location>
</feature>
<sequence length="91" mass="9780">MAPHSPKARLVQRLWCLGAPLQPATAAGAGAQAEDPGRGRTRRTAPDQLRPRTLLTSCPSLPRRPGRKRRDAGPSRPVVKARFVVDPLANG</sequence>
<keyword evidence="2" id="KW-0732">Signal</keyword>
<evidence type="ECO:0000256" key="2">
    <source>
        <dbReference type="SAM" id="SignalP"/>
    </source>
</evidence>
<proteinExistence type="predicted"/>